<gene>
    <name evidence="1" type="ORF">PaMx41_ORF9</name>
</gene>
<reference evidence="1 2" key="1">
    <citation type="journal article" date="2016" name="Appl. Environ. Microbiol.">
        <title>Genomic and Transcriptional Mapping of PaMx41, Archetype of a New Lineage of Bacteriophages Infecting Pseudomonas aeruginosa.</title>
        <authorList>
            <person name="Cruz-Plancarte I."/>
            <person name="Cazares A."/>
            <person name="Guarneros G."/>
        </authorList>
    </citation>
    <scope>NUCLEOTIDE SEQUENCE [LARGE SCALE GENOMIC DNA]</scope>
</reference>
<name>A0A1C8HTF0_BPPP4</name>
<dbReference type="Proteomes" id="UP000230640">
    <property type="component" value="Segment"/>
</dbReference>
<proteinExistence type="predicted"/>
<keyword evidence="2" id="KW-1185">Reference proteome</keyword>
<accession>A0A1C8HTF0</accession>
<organism evidence="1 2">
    <name type="scientific">Pseudomonas phage PaMx41</name>
    <dbReference type="NCBI Taxonomy" id="1815976"/>
    <lineage>
        <taxon>Viruses</taxon>
        <taxon>Duplodnaviria</taxon>
        <taxon>Heunggongvirae</taxon>
        <taxon>Uroviricota</taxon>
        <taxon>Caudoviricetes</taxon>
        <taxon>Fredfastierviridae</taxon>
        <taxon>Jamesmcgillvirus</taxon>
        <taxon>Jamesmcgillvirus PaMx41</taxon>
    </lineage>
</organism>
<sequence length="122" mass="13867">MENFNVFKGASVPLTISEQLEFERLKYNAAIEMENSPNIQLLIKHYYEQTAAQLLNPVTEVSAQANDYLLRAAQKTASLDVYRCLYNLAISSRDLLESVKQLQEAKQAEDELTQLNLLNQEG</sequence>
<evidence type="ECO:0000313" key="1">
    <source>
        <dbReference type="EMBL" id="ANA48972.1"/>
    </source>
</evidence>
<dbReference type="EMBL" id="KU884563">
    <property type="protein sequence ID" value="ANA48972.1"/>
    <property type="molecule type" value="Genomic_DNA"/>
</dbReference>
<protein>
    <submittedName>
        <fullName evidence="1">Uncharacterized protein</fullName>
    </submittedName>
</protein>
<evidence type="ECO:0000313" key="2">
    <source>
        <dbReference type="Proteomes" id="UP000230640"/>
    </source>
</evidence>